<gene>
    <name evidence="2" type="ORF">FSB76_06725</name>
</gene>
<dbReference type="OrthoDB" id="952577at2"/>
<name>A0A5B8VYV4_9SPHI</name>
<proteinExistence type="predicted"/>
<sequence>MRIEDYIESGILETFVMGAASEDEVKELMYMKAMFPEVNEALLQLELDMERLAQNMAITPPADTWNKIEQEINDVILHEATPPEKYARQNSEEEFDGNKNYNNKHHYIEVEAESSHMKIHKNWKWVFAAVFVLGKIFLGCAIYFYLENRQAQQQIQELKTELKQVKK</sequence>
<dbReference type="Proteomes" id="UP000321362">
    <property type="component" value="Chromosome"/>
</dbReference>
<keyword evidence="3" id="KW-1185">Reference proteome</keyword>
<dbReference type="KEGG" id="mgk:FSB76_06725"/>
<dbReference type="RefSeq" id="WP_147052868.1">
    <property type="nucleotide sequence ID" value="NZ_CP042437.1"/>
</dbReference>
<evidence type="ECO:0000313" key="2">
    <source>
        <dbReference type="EMBL" id="QEC75656.1"/>
    </source>
</evidence>
<organism evidence="2 3">
    <name type="scientific">Mucilaginibacter ginsenosidivorax</name>
    <dbReference type="NCBI Taxonomy" id="862126"/>
    <lineage>
        <taxon>Bacteria</taxon>
        <taxon>Pseudomonadati</taxon>
        <taxon>Bacteroidota</taxon>
        <taxon>Sphingobacteriia</taxon>
        <taxon>Sphingobacteriales</taxon>
        <taxon>Sphingobacteriaceae</taxon>
        <taxon>Mucilaginibacter</taxon>
    </lineage>
</organism>
<reference evidence="2 3" key="1">
    <citation type="journal article" date="2013" name="J. Microbiol.">
        <title>Mucilaginibacter ginsenosidivorax sp. nov., with ginsenoside converting activity isolated from sediment.</title>
        <authorList>
            <person name="Kim J.K."/>
            <person name="Choi T.E."/>
            <person name="Liu Q.M."/>
            <person name="Park H.Y."/>
            <person name="Yi T.H."/>
            <person name="Yoon M.H."/>
            <person name="Kim S.C."/>
            <person name="Im W.T."/>
        </authorList>
    </citation>
    <scope>NUCLEOTIDE SEQUENCE [LARGE SCALE GENOMIC DNA]</scope>
    <source>
        <strain evidence="2 3">KHI28</strain>
    </source>
</reference>
<accession>A0A5B8VYV4</accession>
<keyword evidence="1" id="KW-0812">Transmembrane</keyword>
<dbReference type="EMBL" id="CP042437">
    <property type="protein sequence ID" value="QEC75656.1"/>
    <property type="molecule type" value="Genomic_DNA"/>
</dbReference>
<keyword evidence="1" id="KW-0472">Membrane</keyword>
<feature type="transmembrane region" description="Helical" evidence="1">
    <location>
        <begin position="125"/>
        <end position="146"/>
    </location>
</feature>
<evidence type="ECO:0000313" key="3">
    <source>
        <dbReference type="Proteomes" id="UP000321362"/>
    </source>
</evidence>
<protein>
    <submittedName>
        <fullName evidence="2">Uncharacterized protein</fullName>
    </submittedName>
</protein>
<keyword evidence="1" id="KW-1133">Transmembrane helix</keyword>
<dbReference type="AlphaFoldDB" id="A0A5B8VYV4"/>
<evidence type="ECO:0000256" key="1">
    <source>
        <dbReference type="SAM" id="Phobius"/>
    </source>
</evidence>